<dbReference type="GO" id="GO:0006508">
    <property type="term" value="P:proteolysis"/>
    <property type="evidence" value="ECO:0007669"/>
    <property type="project" value="UniProtKB-KW"/>
</dbReference>
<comment type="caution">
    <text evidence="5">The sequence shown here is derived from an EMBL/GenBank/DDBJ whole genome shotgun (WGS) entry which is preliminary data.</text>
</comment>
<accession>A0A9P5TAZ5</accession>
<sequence length="324" mass="35627">MPAVNLGATTFEIPENAVRVLLTGYGPTARHPQNPSWLAVAPLNNVILPLDMDPPSPDRMQIVVDVEHPNGFPSNDPQHIHISALQIPPTYDDAFDCVTALHARPPIIPPTNPPSTKIVPPPENGYDFILHIGLAGRGPFRIERLGHKTGYRMKDSSNQYAPIIEFLPEPSALEPSQAEMLDQMRANLAIVGPVSPIDTTVDHPVRGFGKGYESFAEDLHTAIDVEHLVYAMKEQGIEIYSSMDAGHCVSDYTYYCSMAESRRASSRHDKGAQTKVLFMHCCPLGQPFVTGDVTETIRKIILWVCRSDPIRATTLHVKGSPPSV</sequence>
<keyword evidence="4" id="KW-0788">Thiol protease</keyword>
<keyword evidence="6" id="KW-1185">Reference proteome</keyword>
<dbReference type="OrthoDB" id="407146at2759"/>
<dbReference type="PANTHER" id="PTHR23402:SF1">
    <property type="entry name" value="PYROGLUTAMYL-PEPTIDASE I"/>
    <property type="match status" value="1"/>
</dbReference>
<gene>
    <name evidence="5" type="ORF">DFH94DRAFT_729957</name>
</gene>
<evidence type="ECO:0000256" key="3">
    <source>
        <dbReference type="ARBA" id="ARBA00022801"/>
    </source>
</evidence>
<evidence type="ECO:0000313" key="5">
    <source>
        <dbReference type="EMBL" id="KAF8482842.1"/>
    </source>
</evidence>
<evidence type="ECO:0000313" key="6">
    <source>
        <dbReference type="Proteomes" id="UP000759537"/>
    </source>
</evidence>
<dbReference type="AlphaFoldDB" id="A0A9P5TAZ5"/>
<dbReference type="PANTHER" id="PTHR23402">
    <property type="entry name" value="PROTEASE FAMILY C15 PYROGLUTAMYL-PEPTIDASE I-RELATED"/>
    <property type="match status" value="1"/>
</dbReference>
<proteinExistence type="inferred from homology"/>
<organism evidence="5 6">
    <name type="scientific">Russula ochroleuca</name>
    <dbReference type="NCBI Taxonomy" id="152965"/>
    <lineage>
        <taxon>Eukaryota</taxon>
        <taxon>Fungi</taxon>
        <taxon>Dikarya</taxon>
        <taxon>Basidiomycota</taxon>
        <taxon>Agaricomycotina</taxon>
        <taxon>Agaricomycetes</taxon>
        <taxon>Russulales</taxon>
        <taxon>Russulaceae</taxon>
        <taxon>Russula</taxon>
    </lineage>
</organism>
<reference evidence="5" key="1">
    <citation type="submission" date="2019-10" db="EMBL/GenBank/DDBJ databases">
        <authorList>
            <consortium name="DOE Joint Genome Institute"/>
            <person name="Kuo A."/>
            <person name="Miyauchi S."/>
            <person name="Kiss E."/>
            <person name="Drula E."/>
            <person name="Kohler A."/>
            <person name="Sanchez-Garcia M."/>
            <person name="Andreopoulos B."/>
            <person name="Barry K.W."/>
            <person name="Bonito G."/>
            <person name="Buee M."/>
            <person name="Carver A."/>
            <person name="Chen C."/>
            <person name="Cichocki N."/>
            <person name="Clum A."/>
            <person name="Culley D."/>
            <person name="Crous P.W."/>
            <person name="Fauchery L."/>
            <person name="Girlanda M."/>
            <person name="Hayes R."/>
            <person name="Keri Z."/>
            <person name="LaButti K."/>
            <person name="Lipzen A."/>
            <person name="Lombard V."/>
            <person name="Magnuson J."/>
            <person name="Maillard F."/>
            <person name="Morin E."/>
            <person name="Murat C."/>
            <person name="Nolan M."/>
            <person name="Ohm R."/>
            <person name="Pangilinan J."/>
            <person name="Pereira M."/>
            <person name="Perotto S."/>
            <person name="Peter M."/>
            <person name="Riley R."/>
            <person name="Sitrit Y."/>
            <person name="Stielow B."/>
            <person name="Szollosi G."/>
            <person name="Zifcakova L."/>
            <person name="Stursova M."/>
            <person name="Spatafora J.W."/>
            <person name="Tedersoo L."/>
            <person name="Vaario L.-M."/>
            <person name="Yamada A."/>
            <person name="Yan M."/>
            <person name="Wang P."/>
            <person name="Xu J."/>
            <person name="Bruns T."/>
            <person name="Baldrian P."/>
            <person name="Vilgalys R."/>
            <person name="Henrissat B."/>
            <person name="Grigoriev I.V."/>
            <person name="Hibbett D."/>
            <person name="Nagy L.G."/>
            <person name="Martin F.M."/>
        </authorList>
    </citation>
    <scope>NUCLEOTIDE SEQUENCE</scope>
    <source>
        <strain evidence="5">Prilba</strain>
    </source>
</reference>
<dbReference type="Gene3D" id="3.40.630.20">
    <property type="entry name" value="Peptidase C15, pyroglutamyl peptidase I-like"/>
    <property type="match status" value="1"/>
</dbReference>
<comment type="similarity">
    <text evidence="1">Belongs to the peptidase C15 family.</text>
</comment>
<dbReference type="InterPro" id="IPR036440">
    <property type="entry name" value="Peptidase_C15-like_sf"/>
</dbReference>
<reference evidence="5" key="2">
    <citation type="journal article" date="2020" name="Nat. Commun.">
        <title>Large-scale genome sequencing of mycorrhizal fungi provides insights into the early evolution of symbiotic traits.</title>
        <authorList>
            <person name="Miyauchi S."/>
            <person name="Kiss E."/>
            <person name="Kuo A."/>
            <person name="Drula E."/>
            <person name="Kohler A."/>
            <person name="Sanchez-Garcia M."/>
            <person name="Morin E."/>
            <person name="Andreopoulos B."/>
            <person name="Barry K.W."/>
            <person name="Bonito G."/>
            <person name="Buee M."/>
            <person name="Carver A."/>
            <person name="Chen C."/>
            <person name="Cichocki N."/>
            <person name="Clum A."/>
            <person name="Culley D."/>
            <person name="Crous P.W."/>
            <person name="Fauchery L."/>
            <person name="Girlanda M."/>
            <person name="Hayes R.D."/>
            <person name="Keri Z."/>
            <person name="LaButti K."/>
            <person name="Lipzen A."/>
            <person name="Lombard V."/>
            <person name="Magnuson J."/>
            <person name="Maillard F."/>
            <person name="Murat C."/>
            <person name="Nolan M."/>
            <person name="Ohm R.A."/>
            <person name="Pangilinan J."/>
            <person name="Pereira M.F."/>
            <person name="Perotto S."/>
            <person name="Peter M."/>
            <person name="Pfister S."/>
            <person name="Riley R."/>
            <person name="Sitrit Y."/>
            <person name="Stielow J.B."/>
            <person name="Szollosi G."/>
            <person name="Zifcakova L."/>
            <person name="Stursova M."/>
            <person name="Spatafora J.W."/>
            <person name="Tedersoo L."/>
            <person name="Vaario L.M."/>
            <person name="Yamada A."/>
            <person name="Yan M."/>
            <person name="Wang P."/>
            <person name="Xu J."/>
            <person name="Bruns T."/>
            <person name="Baldrian P."/>
            <person name="Vilgalys R."/>
            <person name="Dunand C."/>
            <person name="Henrissat B."/>
            <person name="Grigoriev I.V."/>
            <person name="Hibbett D."/>
            <person name="Nagy L.G."/>
            <person name="Martin F.M."/>
        </authorList>
    </citation>
    <scope>NUCLEOTIDE SEQUENCE</scope>
    <source>
        <strain evidence="5">Prilba</strain>
    </source>
</reference>
<evidence type="ECO:0008006" key="7">
    <source>
        <dbReference type="Google" id="ProtNLM"/>
    </source>
</evidence>
<dbReference type="SUPFAM" id="SSF53182">
    <property type="entry name" value="Pyrrolidone carboxyl peptidase (pyroglutamate aminopeptidase)"/>
    <property type="match status" value="1"/>
</dbReference>
<keyword evidence="2" id="KW-0645">Protease</keyword>
<evidence type="ECO:0000256" key="2">
    <source>
        <dbReference type="ARBA" id="ARBA00022670"/>
    </source>
</evidence>
<dbReference type="GO" id="GO:0008234">
    <property type="term" value="F:cysteine-type peptidase activity"/>
    <property type="evidence" value="ECO:0007669"/>
    <property type="project" value="UniProtKB-KW"/>
</dbReference>
<evidence type="ECO:0000256" key="1">
    <source>
        <dbReference type="ARBA" id="ARBA00006641"/>
    </source>
</evidence>
<keyword evidence="3" id="KW-0378">Hydrolase</keyword>
<evidence type="ECO:0000256" key="4">
    <source>
        <dbReference type="ARBA" id="ARBA00022807"/>
    </source>
</evidence>
<dbReference type="InterPro" id="IPR016125">
    <property type="entry name" value="Peptidase_C15-like"/>
</dbReference>
<dbReference type="EMBL" id="WHVB01000005">
    <property type="protein sequence ID" value="KAF8482842.1"/>
    <property type="molecule type" value="Genomic_DNA"/>
</dbReference>
<name>A0A9P5TAZ5_9AGAM</name>
<protein>
    <recommendedName>
        <fullName evidence="7">Peptidase C15, pyroglutamyl peptidase I-like protein</fullName>
    </recommendedName>
</protein>
<dbReference type="Proteomes" id="UP000759537">
    <property type="component" value="Unassembled WGS sequence"/>
</dbReference>